<dbReference type="InterPro" id="IPR001646">
    <property type="entry name" value="5peptide_repeat"/>
</dbReference>
<keyword evidence="2" id="KW-0472">Membrane</keyword>
<keyword evidence="2" id="KW-1133">Transmembrane helix</keyword>
<organism evidence="3 4">
    <name type="scientific">Streptomyces pristinaespiralis (strain ATCC 25486 / DSM 40338 / CBS 914.69 / JCM 4507 / KCC S-0507 / NBRC 13074 / NRRL 2958 / 5647)</name>
    <dbReference type="NCBI Taxonomy" id="457429"/>
    <lineage>
        <taxon>Bacteria</taxon>
        <taxon>Bacillati</taxon>
        <taxon>Actinomycetota</taxon>
        <taxon>Actinomycetes</taxon>
        <taxon>Kitasatosporales</taxon>
        <taxon>Streptomycetaceae</taxon>
        <taxon>Streptomyces</taxon>
    </lineage>
</organism>
<dbReference type="AlphaFoldDB" id="B5H984"/>
<dbReference type="Proteomes" id="UP000002805">
    <property type="component" value="Chromosome"/>
</dbReference>
<keyword evidence="2" id="KW-0812">Transmembrane</keyword>
<dbReference type="EMBL" id="CM000950">
    <property type="protein sequence ID" value="EDY63395.2"/>
    <property type="molecule type" value="Genomic_DNA"/>
</dbReference>
<evidence type="ECO:0008006" key="5">
    <source>
        <dbReference type="Google" id="ProtNLM"/>
    </source>
</evidence>
<keyword evidence="4" id="KW-1185">Reference proteome</keyword>
<evidence type="ECO:0000256" key="2">
    <source>
        <dbReference type="SAM" id="Phobius"/>
    </source>
</evidence>
<sequence length="625" mass="68086">MGMAPTPALTPSAVAASMRQAAPHAWPTSDDTDRDAYLTGLHPGADIDHRGTPFTRLLLQSLLQALHDPATQKCRFGEALFDRARFSGGARFDQAEFAGSAWFRAAEFSGPAAFGRVQFSRLSRFDQAQFSGDAVFSEVRFAGDAGFSGAQFADGARFGGAQFAHGARFSGAQFSGVAVFDRVQFSGGAQFGGAQFSNAARFNETHVTGDAVFDRATFSGPAGFREARFAGHVAFAGARFVEMTRFGPVVCTGTVDLSGAVFEVPVTLEIAAREEVRCERTRWESTATLRLRYATVDLSHAVLLFPVAVTAHPAPFTTDTGTAVDERLLQSLEDRVCVVSVRGVDAAHLMLTDTDLSDCLFAGAFHLDQLRLEGRCTFAPTPTGPRHSHHIWLCRWSPRRTLAEEHHWRAQASGRPATPLGQPSSPRYWRTGPHHPDHDQTPDPEDVAAIYRQLRKAFEDGKNEPGAADFYYGEMEMRRHDYTGTPPGERGLLWAYWLVSGYGLRASRALGWLVAAMAVTVVLIMGLGLPDSSPQQVASGAIPAGGGPVTLIVDEQNPELTLRLGDRFTGERLDQAFRVVLNSVVFRSSGQDLTTWGTYIEMVSRFTEPVLLALAILAMRSRIKR</sequence>
<evidence type="ECO:0000313" key="4">
    <source>
        <dbReference type="Proteomes" id="UP000002805"/>
    </source>
</evidence>
<feature type="region of interest" description="Disordered" evidence="1">
    <location>
        <begin position="405"/>
        <end position="444"/>
    </location>
</feature>
<reference evidence="4" key="1">
    <citation type="submission" date="2008-02" db="EMBL/GenBank/DDBJ databases">
        <authorList>
            <consortium name="The Broad Institute Genome Sequencing Platform"/>
            <person name="Fischbach M."/>
            <person name="Ward D."/>
            <person name="Young S."/>
            <person name="Jaffe D."/>
            <person name="Gnerre S."/>
            <person name="Berlin A."/>
            <person name="Heiman D."/>
            <person name="Hepburn T."/>
            <person name="Sykes S."/>
            <person name="Alvarado L."/>
            <person name="Kodira C.D."/>
            <person name="Straight P."/>
            <person name="Clardy J."/>
            <person name="Hung D."/>
            <person name="Kolter R."/>
            <person name="Mekalanos J."/>
            <person name="Walker S."/>
            <person name="Walsh C.T."/>
            <person name="Lander E."/>
            <person name="Galagan J."/>
            <person name="Nusbaum C."/>
            <person name="Birren B."/>
        </authorList>
    </citation>
    <scope>NUCLEOTIDE SEQUENCE [LARGE SCALE GENOMIC DNA]</scope>
    <source>
        <strain evidence="4">ATCC 25486 / DSM 40338 / CBS 914.69 / JCM 4507 / NBRC 13074 / NRRL 2958 / 5647</strain>
    </source>
</reference>
<dbReference type="Pfam" id="PF13576">
    <property type="entry name" value="Pentapeptide_3"/>
    <property type="match status" value="3"/>
</dbReference>
<dbReference type="HOGENOM" id="CLU_019450_0_0_11"/>
<evidence type="ECO:0000256" key="1">
    <source>
        <dbReference type="SAM" id="MobiDB-lite"/>
    </source>
</evidence>
<name>B5H984_STRE2</name>
<feature type="region of interest" description="Disordered" evidence="1">
    <location>
        <begin position="1"/>
        <end position="31"/>
    </location>
</feature>
<reference evidence="4" key="2">
    <citation type="submission" date="2009-10" db="EMBL/GenBank/DDBJ databases">
        <title>The genome sequence of Streptomyces pristinaespiralis strain ATCC 25486.</title>
        <authorList>
            <consortium name="The Broad Institute Genome Sequencing Platform"/>
            <consortium name="Broad Institute Microbial Sequencing Center"/>
            <person name="Fischbach M."/>
            <person name="Godfrey P."/>
            <person name="Ward D."/>
            <person name="Young S."/>
            <person name="Zeng Q."/>
            <person name="Koehrsen M."/>
            <person name="Alvarado L."/>
            <person name="Berlin A.M."/>
            <person name="Bochicchio J."/>
            <person name="Borenstein D."/>
            <person name="Chapman S.B."/>
            <person name="Chen Z."/>
            <person name="Engels R."/>
            <person name="Freedman E."/>
            <person name="Gellesch M."/>
            <person name="Goldberg J."/>
            <person name="Griggs A."/>
            <person name="Gujja S."/>
            <person name="Heilman E.R."/>
            <person name="Heiman D.I."/>
            <person name="Hepburn T.A."/>
            <person name="Howarth C."/>
            <person name="Jen D."/>
            <person name="Larson L."/>
            <person name="Lewis B."/>
            <person name="Mehta T."/>
            <person name="Park D."/>
            <person name="Pearson M."/>
            <person name="Richards J."/>
            <person name="Roberts A."/>
            <person name="Saif S."/>
            <person name="Shea T.D."/>
            <person name="Shenoy N."/>
            <person name="Sisk P."/>
            <person name="Stolte C."/>
            <person name="Sykes S.N."/>
            <person name="Thomson T."/>
            <person name="Walk T."/>
            <person name="White J."/>
            <person name="Yandava C."/>
            <person name="Straight P."/>
            <person name="Clardy J."/>
            <person name="Hung D."/>
            <person name="Kolter R."/>
            <person name="Mekalanos J."/>
            <person name="Walker S."/>
            <person name="Walsh C.T."/>
            <person name="Wieland-Brown L.C."/>
            <person name="Haas B."/>
            <person name="Nusbaum C."/>
            <person name="Birren B."/>
        </authorList>
    </citation>
    <scope>NUCLEOTIDE SEQUENCE [LARGE SCALE GENOMIC DNA]</scope>
    <source>
        <strain evidence="4">ATCC 25486 / DSM 40338 / CBS 914.69 / JCM 4507 / NBRC 13074 / NRRL 2958 / 5647</strain>
    </source>
</reference>
<feature type="transmembrane region" description="Helical" evidence="2">
    <location>
        <begin position="509"/>
        <end position="529"/>
    </location>
</feature>
<gene>
    <name evidence="3" type="ORF">SSDG_01714</name>
</gene>
<proteinExistence type="predicted"/>
<dbReference type="eggNOG" id="COG1357">
    <property type="taxonomic scope" value="Bacteria"/>
</dbReference>
<evidence type="ECO:0000313" key="3">
    <source>
        <dbReference type="EMBL" id="EDY63395.2"/>
    </source>
</evidence>
<protein>
    <recommendedName>
        <fullName evidence="5">Pentapeptide repeat-containing protein</fullName>
    </recommendedName>
</protein>
<dbReference type="Gene3D" id="2.160.20.80">
    <property type="entry name" value="E3 ubiquitin-protein ligase SopA"/>
    <property type="match status" value="1"/>
</dbReference>
<accession>B5H984</accession>